<evidence type="ECO:0000256" key="3">
    <source>
        <dbReference type="ARBA" id="ARBA00022763"/>
    </source>
</evidence>
<keyword evidence="5 13" id="KW-0378">Hydrolase</keyword>
<dbReference type="InterPro" id="IPR010979">
    <property type="entry name" value="Ribosomal_uS13-like_H2TH"/>
</dbReference>
<gene>
    <name evidence="13" type="primary">mutM_11</name>
    <name evidence="13" type="ORF">SDC9_45839</name>
</gene>
<keyword evidence="10" id="KW-0511">Multifunctional enzyme</keyword>
<proteinExistence type="inferred from homology"/>
<evidence type="ECO:0000259" key="12">
    <source>
        <dbReference type="PROSITE" id="PS51066"/>
    </source>
</evidence>
<comment type="caution">
    <text evidence="13">The sequence shown here is derived from an EMBL/GenBank/DDBJ whole genome shotgun (WGS) entry which is preliminary data.</text>
</comment>
<dbReference type="InterPro" id="IPR035937">
    <property type="entry name" value="FPG_N"/>
</dbReference>
<dbReference type="Gene3D" id="1.10.8.50">
    <property type="match status" value="1"/>
</dbReference>
<dbReference type="PANTHER" id="PTHR22993">
    <property type="entry name" value="FORMAMIDOPYRIMIDINE-DNA GLYCOSYLASE"/>
    <property type="match status" value="1"/>
</dbReference>
<feature type="domain" description="FPG-type" evidence="12">
    <location>
        <begin position="237"/>
        <end position="273"/>
    </location>
</feature>
<evidence type="ECO:0000256" key="9">
    <source>
        <dbReference type="ARBA" id="ARBA00023239"/>
    </source>
</evidence>
<dbReference type="PROSITE" id="PS51066">
    <property type="entry name" value="ZF_FPG_2"/>
    <property type="match status" value="1"/>
</dbReference>
<sequence>MLELPESSTIARQLNETVRGKTILRAVANASAHKFAFYYGDPADYDKLLAGGAIGESCGIGAMVEITAGDRRIVLGDGANLRYYREPDQAPDKHQLFIELSDGSVLVCTVQMYGFLLAFLDGEYDNKYYKIAKEKPQPSSKAFDRVYFDSLRTEGWTKLSAKAFLATGQRIPGLGNGVMQDILYHTRIHPKRKMGTLTEEEYDGLFCSVKDTLCEMTRLGGRDTEKDLFGSAGGYRTVLSKNTVGKPCPVCGSIIQKTAYLGGAVYWCPGCQPLAE</sequence>
<keyword evidence="11 13" id="KW-0326">Glycosidase</keyword>
<organism evidence="13">
    <name type="scientific">bioreactor metagenome</name>
    <dbReference type="NCBI Taxonomy" id="1076179"/>
    <lineage>
        <taxon>unclassified sequences</taxon>
        <taxon>metagenomes</taxon>
        <taxon>ecological metagenomes</taxon>
    </lineage>
</organism>
<protein>
    <submittedName>
        <fullName evidence="13">Formamidopyrimidine-DNA glycosylase</fullName>
        <ecNumber evidence="13">3.2.2.23</ecNumber>
    </submittedName>
</protein>
<dbReference type="SUPFAM" id="SSF46946">
    <property type="entry name" value="S13-like H2TH domain"/>
    <property type="match status" value="1"/>
</dbReference>
<dbReference type="PANTHER" id="PTHR22993:SF9">
    <property type="entry name" value="FORMAMIDOPYRIMIDINE-DNA GLYCOSYLASE"/>
    <property type="match status" value="1"/>
</dbReference>
<keyword evidence="6" id="KW-0862">Zinc</keyword>
<evidence type="ECO:0000256" key="6">
    <source>
        <dbReference type="ARBA" id="ARBA00022833"/>
    </source>
</evidence>
<dbReference type="GO" id="GO:0016829">
    <property type="term" value="F:lyase activity"/>
    <property type="evidence" value="ECO:0007669"/>
    <property type="project" value="UniProtKB-KW"/>
</dbReference>
<name>A0A644W7B0_9ZZZZ</name>
<accession>A0A644W7B0</accession>
<dbReference type="EC" id="3.2.2.23" evidence="13"/>
<dbReference type="InterPro" id="IPR015886">
    <property type="entry name" value="H2TH_FPG"/>
</dbReference>
<keyword evidence="7" id="KW-0238">DNA-binding</keyword>
<evidence type="ECO:0000313" key="13">
    <source>
        <dbReference type="EMBL" id="MPL99621.1"/>
    </source>
</evidence>
<reference evidence="13" key="1">
    <citation type="submission" date="2019-08" db="EMBL/GenBank/DDBJ databases">
        <authorList>
            <person name="Kucharzyk K."/>
            <person name="Murdoch R.W."/>
            <person name="Higgins S."/>
            <person name="Loffler F."/>
        </authorList>
    </citation>
    <scope>NUCLEOTIDE SEQUENCE</scope>
</reference>
<keyword evidence="9" id="KW-0456">Lyase</keyword>
<evidence type="ECO:0000256" key="11">
    <source>
        <dbReference type="ARBA" id="ARBA00023295"/>
    </source>
</evidence>
<dbReference type="SUPFAM" id="SSF57716">
    <property type="entry name" value="Glucocorticoid receptor-like (DNA-binding domain)"/>
    <property type="match status" value="1"/>
</dbReference>
<dbReference type="GO" id="GO:0034039">
    <property type="term" value="F:8-oxo-7,8-dihydroguanine DNA N-glycosylase activity"/>
    <property type="evidence" value="ECO:0007669"/>
    <property type="project" value="TreeGrafter"/>
</dbReference>
<dbReference type="GO" id="GO:0003684">
    <property type="term" value="F:damaged DNA binding"/>
    <property type="evidence" value="ECO:0007669"/>
    <property type="project" value="InterPro"/>
</dbReference>
<dbReference type="GO" id="GO:0008270">
    <property type="term" value="F:zinc ion binding"/>
    <property type="evidence" value="ECO:0007669"/>
    <property type="project" value="UniProtKB-KW"/>
</dbReference>
<dbReference type="SUPFAM" id="SSF81624">
    <property type="entry name" value="N-terminal domain of MutM-like DNA repair proteins"/>
    <property type="match status" value="1"/>
</dbReference>
<evidence type="ECO:0000256" key="7">
    <source>
        <dbReference type="ARBA" id="ARBA00023125"/>
    </source>
</evidence>
<keyword evidence="2" id="KW-0479">Metal-binding</keyword>
<dbReference type="EMBL" id="VSSQ01000678">
    <property type="protein sequence ID" value="MPL99621.1"/>
    <property type="molecule type" value="Genomic_DNA"/>
</dbReference>
<evidence type="ECO:0000256" key="4">
    <source>
        <dbReference type="ARBA" id="ARBA00022771"/>
    </source>
</evidence>
<dbReference type="GO" id="GO:0003906">
    <property type="term" value="F:DNA-(apurinic or apyrimidinic site) endonuclease activity"/>
    <property type="evidence" value="ECO:0007669"/>
    <property type="project" value="InterPro"/>
</dbReference>
<dbReference type="InterPro" id="IPR000214">
    <property type="entry name" value="Znf_DNA_glyclase/AP_lyase"/>
</dbReference>
<comment type="similarity">
    <text evidence="1">Belongs to the FPG family.</text>
</comment>
<evidence type="ECO:0000256" key="10">
    <source>
        <dbReference type="ARBA" id="ARBA00023268"/>
    </source>
</evidence>
<keyword evidence="4" id="KW-0863">Zinc-finger</keyword>
<dbReference type="AlphaFoldDB" id="A0A644W7B0"/>
<keyword evidence="3" id="KW-0227">DNA damage</keyword>
<evidence type="ECO:0000256" key="1">
    <source>
        <dbReference type="ARBA" id="ARBA00009409"/>
    </source>
</evidence>
<evidence type="ECO:0000256" key="8">
    <source>
        <dbReference type="ARBA" id="ARBA00023204"/>
    </source>
</evidence>
<dbReference type="GO" id="GO:0006284">
    <property type="term" value="P:base-excision repair"/>
    <property type="evidence" value="ECO:0007669"/>
    <property type="project" value="InterPro"/>
</dbReference>
<dbReference type="SMART" id="SM01232">
    <property type="entry name" value="H2TH"/>
    <property type="match status" value="1"/>
</dbReference>
<evidence type="ECO:0000256" key="5">
    <source>
        <dbReference type="ARBA" id="ARBA00022801"/>
    </source>
</evidence>
<evidence type="ECO:0000256" key="2">
    <source>
        <dbReference type="ARBA" id="ARBA00022723"/>
    </source>
</evidence>
<keyword evidence="8" id="KW-0234">DNA repair</keyword>